<dbReference type="PROSITE" id="PS50893">
    <property type="entry name" value="ABC_TRANSPORTER_2"/>
    <property type="match status" value="2"/>
</dbReference>
<dbReference type="EC" id="3.6.3.-" evidence="6"/>
<keyword evidence="3" id="KW-0547">Nucleotide-binding</keyword>
<dbReference type="Proteomes" id="UP000536604">
    <property type="component" value="Unassembled WGS sequence"/>
</dbReference>
<dbReference type="RefSeq" id="WP_343064992.1">
    <property type="nucleotide sequence ID" value="NZ_JACHJO010000006.1"/>
</dbReference>
<keyword evidence="4 6" id="KW-0067">ATP-binding</keyword>
<dbReference type="CDD" id="cd03225">
    <property type="entry name" value="ABC_cobalt_CbiO_domain1"/>
    <property type="match status" value="2"/>
</dbReference>
<keyword evidence="6" id="KW-0378">Hydrolase</keyword>
<dbReference type="InterPro" id="IPR027417">
    <property type="entry name" value="P-loop_NTPase"/>
</dbReference>
<evidence type="ECO:0000256" key="4">
    <source>
        <dbReference type="ARBA" id="ARBA00022840"/>
    </source>
</evidence>
<protein>
    <submittedName>
        <fullName evidence="6">Energy-coupling factor transport system ATP-binding protein</fullName>
        <ecNumber evidence="6">3.6.3.-</ecNumber>
    </submittedName>
</protein>
<dbReference type="EMBL" id="JACHJO010000006">
    <property type="protein sequence ID" value="MBB6120399.1"/>
    <property type="molecule type" value="Genomic_DNA"/>
</dbReference>
<evidence type="ECO:0000313" key="7">
    <source>
        <dbReference type="Proteomes" id="UP000536604"/>
    </source>
</evidence>
<feature type="domain" description="ABC transporter" evidence="5">
    <location>
        <begin position="277"/>
        <end position="514"/>
    </location>
</feature>
<comment type="similarity">
    <text evidence="1">Belongs to the ABC transporter superfamily.</text>
</comment>
<dbReference type="GO" id="GO:0042626">
    <property type="term" value="F:ATPase-coupled transmembrane transporter activity"/>
    <property type="evidence" value="ECO:0007669"/>
    <property type="project" value="TreeGrafter"/>
</dbReference>
<dbReference type="PANTHER" id="PTHR43553:SF24">
    <property type="entry name" value="ENERGY-COUPLING FACTOR TRANSPORTER ATP-BINDING PROTEIN ECFA1"/>
    <property type="match status" value="1"/>
</dbReference>
<dbReference type="GO" id="GO:0016887">
    <property type="term" value="F:ATP hydrolysis activity"/>
    <property type="evidence" value="ECO:0007669"/>
    <property type="project" value="InterPro"/>
</dbReference>
<evidence type="ECO:0000259" key="5">
    <source>
        <dbReference type="PROSITE" id="PS50893"/>
    </source>
</evidence>
<reference evidence="6 7" key="1">
    <citation type="submission" date="2020-08" db="EMBL/GenBank/DDBJ databases">
        <title>Genomic Encyclopedia of Type Strains, Phase III (KMG-III): the genomes of soil and plant-associated and newly described type strains.</title>
        <authorList>
            <person name="Whitman W."/>
        </authorList>
    </citation>
    <scope>NUCLEOTIDE SEQUENCE [LARGE SCALE GENOMIC DNA]</scope>
    <source>
        <strain evidence="6 7">CECT 8712</strain>
    </source>
</reference>
<gene>
    <name evidence="6" type="ORF">FHS13_002351</name>
</gene>
<dbReference type="PROSITE" id="PS00211">
    <property type="entry name" value="ABC_TRANSPORTER_1"/>
    <property type="match status" value="2"/>
</dbReference>
<evidence type="ECO:0000256" key="2">
    <source>
        <dbReference type="ARBA" id="ARBA00022448"/>
    </source>
</evidence>
<evidence type="ECO:0000256" key="1">
    <source>
        <dbReference type="ARBA" id="ARBA00005417"/>
    </source>
</evidence>
<dbReference type="Gene3D" id="3.40.50.300">
    <property type="entry name" value="P-loop containing nucleotide triphosphate hydrolases"/>
    <property type="match status" value="2"/>
</dbReference>
<name>A0A841INJ7_9ACTN</name>
<evidence type="ECO:0000313" key="6">
    <source>
        <dbReference type="EMBL" id="MBB6120399.1"/>
    </source>
</evidence>
<dbReference type="GO" id="GO:0005524">
    <property type="term" value="F:ATP binding"/>
    <property type="evidence" value="ECO:0007669"/>
    <property type="project" value="UniProtKB-KW"/>
</dbReference>
<dbReference type="InterPro" id="IPR050095">
    <property type="entry name" value="ECF_ABC_transporter_ATP-bd"/>
</dbReference>
<dbReference type="InterPro" id="IPR017871">
    <property type="entry name" value="ABC_transporter-like_CS"/>
</dbReference>
<comment type="caution">
    <text evidence="6">The sequence shown here is derived from an EMBL/GenBank/DDBJ whole genome shotgun (WGS) entry which is preliminary data.</text>
</comment>
<proteinExistence type="inferred from homology"/>
<dbReference type="InterPro" id="IPR015856">
    <property type="entry name" value="ABC_transpr_CbiO/EcfA_su"/>
</dbReference>
<dbReference type="PANTHER" id="PTHR43553">
    <property type="entry name" value="HEAVY METAL TRANSPORTER"/>
    <property type="match status" value="1"/>
</dbReference>
<keyword evidence="7" id="KW-1185">Reference proteome</keyword>
<dbReference type="SUPFAM" id="SSF52540">
    <property type="entry name" value="P-loop containing nucleoside triphosphate hydrolases"/>
    <property type="match status" value="2"/>
</dbReference>
<sequence>MADHDRPGARIELSGWGWRHAGRESPALRGVDLVVEPGERVLLLGPSGAGKSTLLHALAGLTGEEGALTGDEEGVLLVDGRPPRRGRGTAGLVGQDPEAQLVMARAGDDVAFGPENLGVDPAQIWPRVTEALADVGFPYGLRHPTAALSGGEKQRLAIAGVLAMRPRLLLLDEPTANLDPAGAALVREVLARLPARTGATMVLVEHRVADVVDLVDRVVVLEPGGGVVADGDPRTVFADHGRALAEQGVWVPGHDPAPRPDPAPGGEVLLEASGVALRTPRGAGTRAAPPRTVLEGVDAGVRAGTATALTGPNGAGKSTLLTALAGLSRPYRGAVLPAGPLARADRRPLARWPARRLVRHVGTVFQHAEDQFVTGTVRDELRFAPRRAGAGETETEARVDELLERLGLTRLADVHPYTLSGGEKRRLSVATALSSGPSHAPDVLVLDEPTFGQDTRTWTELVELLGALRSQGCAIVLATHDDLLLRHLADDRVHVAGGRALVESPALVRGGFRGRP</sequence>
<dbReference type="GO" id="GO:0043190">
    <property type="term" value="C:ATP-binding cassette (ABC) transporter complex"/>
    <property type="evidence" value="ECO:0007669"/>
    <property type="project" value="TreeGrafter"/>
</dbReference>
<dbReference type="InterPro" id="IPR003439">
    <property type="entry name" value="ABC_transporter-like_ATP-bd"/>
</dbReference>
<evidence type="ECO:0000256" key="3">
    <source>
        <dbReference type="ARBA" id="ARBA00022741"/>
    </source>
</evidence>
<dbReference type="SMART" id="SM00382">
    <property type="entry name" value="AAA"/>
    <property type="match status" value="2"/>
</dbReference>
<accession>A0A841INJ7</accession>
<organism evidence="6 7">
    <name type="scientific">Nocardiopsis algeriensis</name>
    <dbReference type="NCBI Taxonomy" id="1478215"/>
    <lineage>
        <taxon>Bacteria</taxon>
        <taxon>Bacillati</taxon>
        <taxon>Actinomycetota</taxon>
        <taxon>Actinomycetes</taxon>
        <taxon>Streptosporangiales</taxon>
        <taxon>Nocardiopsidaceae</taxon>
        <taxon>Nocardiopsis</taxon>
    </lineage>
</organism>
<keyword evidence="2" id="KW-0813">Transport</keyword>
<dbReference type="AlphaFoldDB" id="A0A841INJ7"/>
<feature type="domain" description="ABC transporter" evidence="5">
    <location>
        <begin position="11"/>
        <end position="249"/>
    </location>
</feature>
<dbReference type="InterPro" id="IPR003593">
    <property type="entry name" value="AAA+_ATPase"/>
</dbReference>
<dbReference type="Pfam" id="PF00005">
    <property type="entry name" value="ABC_tran"/>
    <property type="match status" value="2"/>
</dbReference>